<organism evidence="1 2">
    <name type="scientific">Megaselia scalaris</name>
    <name type="common">Humpbacked fly</name>
    <name type="synonym">Phora scalaris</name>
    <dbReference type="NCBI Taxonomy" id="36166"/>
    <lineage>
        <taxon>Eukaryota</taxon>
        <taxon>Metazoa</taxon>
        <taxon>Ecdysozoa</taxon>
        <taxon>Arthropoda</taxon>
        <taxon>Hexapoda</taxon>
        <taxon>Insecta</taxon>
        <taxon>Pterygota</taxon>
        <taxon>Neoptera</taxon>
        <taxon>Endopterygota</taxon>
        <taxon>Diptera</taxon>
        <taxon>Brachycera</taxon>
        <taxon>Muscomorpha</taxon>
        <taxon>Platypezoidea</taxon>
        <taxon>Phoridae</taxon>
        <taxon>Megaseliini</taxon>
        <taxon>Megaselia</taxon>
    </lineage>
</organism>
<dbReference type="AlphaFoldDB" id="T1GG65"/>
<dbReference type="HOGENOM" id="CLU_2690669_0_0_1"/>
<dbReference type="EMBL" id="CAQQ02031787">
    <property type="status" value="NOT_ANNOTATED_CDS"/>
    <property type="molecule type" value="Genomic_DNA"/>
</dbReference>
<reference evidence="2" key="1">
    <citation type="submission" date="2013-02" db="EMBL/GenBank/DDBJ databases">
        <authorList>
            <person name="Hughes D."/>
        </authorList>
    </citation>
    <scope>NUCLEOTIDE SEQUENCE</scope>
    <source>
        <strain>Durham</strain>
        <strain evidence="2">NC isolate 2 -- Noor lab</strain>
    </source>
</reference>
<dbReference type="EMBL" id="CAQQ02031788">
    <property type="status" value="NOT_ANNOTATED_CDS"/>
    <property type="molecule type" value="Genomic_DNA"/>
</dbReference>
<protein>
    <submittedName>
        <fullName evidence="1">Uncharacterized protein</fullName>
    </submittedName>
</protein>
<evidence type="ECO:0000313" key="2">
    <source>
        <dbReference type="Proteomes" id="UP000015102"/>
    </source>
</evidence>
<sequence length="74" mass="8737">MIIEFEPKLTDFKDRLMETKSSQSRVYLVYARTVCYLRNRAIWGASTLHMIELLPFFPHDLLMLDISLIFLPTS</sequence>
<dbReference type="EnsemblMetazoa" id="MESCA002375-RA">
    <property type="protein sequence ID" value="MESCA002375-PA"/>
    <property type="gene ID" value="MESCA002375"/>
</dbReference>
<proteinExistence type="predicted"/>
<name>T1GG65_MEGSC</name>
<evidence type="ECO:0000313" key="1">
    <source>
        <dbReference type="EnsemblMetazoa" id="MESCA002375-PA"/>
    </source>
</evidence>
<dbReference type="Proteomes" id="UP000015102">
    <property type="component" value="Unassembled WGS sequence"/>
</dbReference>
<dbReference type="EMBL" id="CAQQ02031789">
    <property type="status" value="NOT_ANNOTATED_CDS"/>
    <property type="molecule type" value="Genomic_DNA"/>
</dbReference>
<accession>T1GG65</accession>
<reference evidence="1" key="2">
    <citation type="submission" date="2015-06" db="UniProtKB">
        <authorList>
            <consortium name="EnsemblMetazoa"/>
        </authorList>
    </citation>
    <scope>IDENTIFICATION</scope>
</reference>
<keyword evidence="2" id="KW-1185">Reference proteome</keyword>